<evidence type="ECO:0000256" key="1">
    <source>
        <dbReference type="ARBA" id="ARBA00006817"/>
    </source>
</evidence>
<dbReference type="InterPro" id="IPR013538">
    <property type="entry name" value="ASHA1/2-like_C"/>
</dbReference>
<proteinExistence type="inferred from homology"/>
<protein>
    <submittedName>
        <fullName evidence="2">SRPBCC family protein</fullName>
    </submittedName>
</protein>
<comment type="similarity">
    <text evidence="1">Belongs to the AHA1 family.</text>
</comment>
<dbReference type="RefSeq" id="WP_020970638.1">
    <property type="nucleotide sequence ID" value="NZ_CP011295.1"/>
</dbReference>
<dbReference type="KEGG" id="reb:XU06_23390"/>
<dbReference type="Gene3D" id="3.30.530.20">
    <property type="match status" value="1"/>
</dbReference>
<dbReference type="SUPFAM" id="SSF55961">
    <property type="entry name" value="Bet v1-like"/>
    <property type="match status" value="1"/>
</dbReference>
<accession>A0A0E4AAR7</accession>
<name>A0A0E4AAR7_RHOER</name>
<keyword evidence="3" id="KW-1185">Reference proteome</keyword>
<dbReference type="Proteomes" id="UP000627573">
    <property type="component" value="Unassembled WGS sequence"/>
</dbReference>
<evidence type="ECO:0000313" key="2">
    <source>
        <dbReference type="EMBL" id="MBH5145195.1"/>
    </source>
</evidence>
<dbReference type="CDD" id="cd08899">
    <property type="entry name" value="SRPBCC_CalC_Aha1-like_6"/>
    <property type="match status" value="1"/>
</dbReference>
<dbReference type="EMBL" id="JAECSB010000074">
    <property type="protein sequence ID" value="MBH5145195.1"/>
    <property type="molecule type" value="Genomic_DNA"/>
</dbReference>
<evidence type="ECO:0000313" key="3">
    <source>
        <dbReference type="Proteomes" id="UP000627573"/>
    </source>
</evidence>
<dbReference type="AlphaFoldDB" id="A0A0E4AAR7"/>
<dbReference type="InterPro" id="IPR023393">
    <property type="entry name" value="START-like_dom_sf"/>
</dbReference>
<dbReference type="Pfam" id="PF08327">
    <property type="entry name" value="AHSA1"/>
    <property type="match status" value="1"/>
</dbReference>
<organism evidence="2 3">
    <name type="scientific">Rhodococcus erythropolis</name>
    <name type="common">Arthrobacter picolinophilus</name>
    <dbReference type="NCBI Taxonomy" id="1833"/>
    <lineage>
        <taxon>Bacteria</taxon>
        <taxon>Bacillati</taxon>
        <taxon>Actinomycetota</taxon>
        <taxon>Actinomycetes</taxon>
        <taxon>Mycobacteriales</taxon>
        <taxon>Nocardiaceae</taxon>
        <taxon>Rhodococcus</taxon>
        <taxon>Rhodococcus erythropolis group</taxon>
    </lineage>
</organism>
<comment type="caution">
    <text evidence="2">The sequence shown here is derived from an EMBL/GenBank/DDBJ whole genome shotgun (WGS) entry which is preliminary data.</text>
</comment>
<sequence>MSAQPYQPSALSDVTVSVDGDDTVVSFPRVLPYPVEKVWEAITDPEMLAQWTPYTADRNLSRTGDAVITMLTEDGAPEMSLPVTVHVVETTRRLEHEWGPDELVWDLTSVEGGTRVVLTQRSRAEGMASALAAGWHLCFDVLDALLAGEPFGPIVGERAREYGWDALNSGYARQLGIDESQVW</sequence>
<reference evidence="2 3" key="1">
    <citation type="submission" date="2020-12" db="EMBL/GenBank/DDBJ databases">
        <title>Draft genome sequence of furan degrading bacterial strain FUR100.</title>
        <authorList>
            <person name="Woiski C."/>
        </authorList>
    </citation>
    <scope>NUCLEOTIDE SEQUENCE [LARGE SCALE GENOMIC DNA]</scope>
    <source>
        <strain evidence="2 3">FUR100</strain>
    </source>
</reference>
<gene>
    <name evidence="2" type="ORF">I3517_21555</name>
</gene>